<gene>
    <name evidence="2" type="ORF">CNX70_00240</name>
</gene>
<organism evidence="2 3">
    <name type="scientific">Janthinobacterium svalbardensis</name>
    <dbReference type="NCBI Taxonomy" id="368607"/>
    <lineage>
        <taxon>Bacteria</taxon>
        <taxon>Pseudomonadati</taxon>
        <taxon>Pseudomonadota</taxon>
        <taxon>Betaproteobacteria</taxon>
        <taxon>Burkholderiales</taxon>
        <taxon>Oxalobacteraceae</taxon>
        <taxon>Janthinobacterium</taxon>
    </lineage>
</organism>
<dbReference type="RefSeq" id="WP_096232520.1">
    <property type="nucleotide sequence ID" value="NZ_CP023422.1"/>
</dbReference>
<accession>A0A290WPL0</accession>
<dbReference type="EMBL" id="CP023422">
    <property type="protein sequence ID" value="ATD58794.1"/>
    <property type="molecule type" value="Genomic_DNA"/>
</dbReference>
<sequence>MHAIHKIITLRAIAPGEEEALARLFQLYCYDNSAWSGEALLADGRYDVCDAGLASYVHAAGHTASWIEVDGELAGFFVTEPGMAGELAVQEFSDFFILKQYRRRGVALEVVRRVLLDSAQTWLVATFRDDAAACAFWRHAFACLPFARVEAYDDAALPQFQLTLLKPAA</sequence>
<dbReference type="KEGG" id="jsv:CNX70_00240"/>
<feature type="domain" description="N-acetyltransferase" evidence="1">
    <location>
        <begin position="60"/>
        <end position="141"/>
    </location>
</feature>
<keyword evidence="3" id="KW-1185">Reference proteome</keyword>
<evidence type="ECO:0000313" key="3">
    <source>
        <dbReference type="Proteomes" id="UP000218437"/>
    </source>
</evidence>
<dbReference type="InterPro" id="IPR000182">
    <property type="entry name" value="GNAT_dom"/>
</dbReference>
<dbReference type="AlphaFoldDB" id="A0A290WPL0"/>
<dbReference type="Pfam" id="PF00583">
    <property type="entry name" value="Acetyltransf_1"/>
    <property type="match status" value="1"/>
</dbReference>
<dbReference type="SUPFAM" id="SSF55729">
    <property type="entry name" value="Acyl-CoA N-acyltransferases (Nat)"/>
    <property type="match status" value="1"/>
</dbReference>
<protein>
    <recommendedName>
        <fullName evidence="1">N-acetyltransferase domain-containing protein</fullName>
    </recommendedName>
</protein>
<dbReference type="Proteomes" id="UP000218437">
    <property type="component" value="Chromosome"/>
</dbReference>
<proteinExistence type="predicted"/>
<dbReference type="Gene3D" id="3.40.630.30">
    <property type="match status" value="1"/>
</dbReference>
<dbReference type="GO" id="GO:0016747">
    <property type="term" value="F:acyltransferase activity, transferring groups other than amino-acyl groups"/>
    <property type="evidence" value="ECO:0007669"/>
    <property type="project" value="InterPro"/>
</dbReference>
<evidence type="ECO:0000259" key="1">
    <source>
        <dbReference type="Pfam" id="PF00583"/>
    </source>
</evidence>
<evidence type="ECO:0000313" key="2">
    <source>
        <dbReference type="EMBL" id="ATD58794.1"/>
    </source>
</evidence>
<dbReference type="InterPro" id="IPR016181">
    <property type="entry name" value="Acyl_CoA_acyltransferase"/>
</dbReference>
<reference evidence="2 3" key="1">
    <citation type="submission" date="2017-09" db="EMBL/GenBank/DDBJ databases">
        <title>Complete genome sequence of Janthinobacterium svalbardensis PAMC 27463.</title>
        <authorList>
            <person name="Cho Y.-J."/>
            <person name="Cho A."/>
            <person name="Kim O.-S."/>
            <person name="Lee J.-I."/>
        </authorList>
    </citation>
    <scope>NUCLEOTIDE SEQUENCE [LARGE SCALE GENOMIC DNA]</scope>
    <source>
        <strain evidence="2 3">PAMC 27463</strain>
    </source>
</reference>
<name>A0A290WPL0_9BURK</name>